<name>A0AAP9E422_AGRTU</name>
<accession>A0AAP9E422</accession>
<organism evidence="1 2">
    <name type="scientific">Agrobacterium tumefaciens</name>
    <dbReference type="NCBI Taxonomy" id="358"/>
    <lineage>
        <taxon>Bacteria</taxon>
        <taxon>Pseudomonadati</taxon>
        <taxon>Pseudomonadota</taxon>
        <taxon>Alphaproteobacteria</taxon>
        <taxon>Hyphomicrobiales</taxon>
        <taxon>Rhizobiaceae</taxon>
        <taxon>Rhizobium/Agrobacterium group</taxon>
        <taxon>Agrobacterium</taxon>
        <taxon>Agrobacterium tumefaciens complex</taxon>
    </lineage>
</organism>
<dbReference type="AlphaFoldDB" id="A0AAP9E422"/>
<proteinExistence type="predicted"/>
<dbReference type="EMBL" id="CP042274">
    <property type="protein sequence ID" value="QDY94324.1"/>
    <property type="molecule type" value="Genomic_DNA"/>
</dbReference>
<gene>
    <name evidence="1" type="ORF">CG010_009405</name>
</gene>
<dbReference type="Proteomes" id="UP000222296">
    <property type="component" value="Chromosome Circular"/>
</dbReference>
<sequence length="97" mass="11362">MKDFISFEWDENKRRINIQKHGIDFEDAVEALFEPHIEVPSDQNGEVRIRAICPFTGRLIAVVYTMRGETCRIISARAARKNEQQLYYANYPGRNSR</sequence>
<evidence type="ECO:0000313" key="2">
    <source>
        <dbReference type="Proteomes" id="UP000222296"/>
    </source>
</evidence>
<evidence type="ECO:0000313" key="1">
    <source>
        <dbReference type="EMBL" id="QDY94324.1"/>
    </source>
</evidence>
<dbReference type="InterPro" id="IPR007460">
    <property type="entry name" value="BrnT_toxin"/>
</dbReference>
<dbReference type="InterPro" id="IPR038573">
    <property type="entry name" value="BrnT_sf"/>
</dbReference>
<protein>
    <submittedName>
        <fullName evidence="1">BrnT family toxin</fullName>
    </submittedName>
</protein>
<dbReference type="Pfam" id="PF04365">
    <property type="entry name" value="BrnT_toxin"/>
    <property type="match status" value="1"/>
</dbReference>
<reference evidence="1 2" key="1">
    <citation type="journal article" date="2017" name="Genome Announc.">
        <title>Draft Genome Sequence of Agrobacterium tumefaciens Biovar 1 Strain 186, Isolated from Walnut.</title>
        <authorList>
            <person name="Poret-Peterson A.T."/>
            <person name="Bhatnagar S."/>
            <person name="McClean A.E."/>
            <person name="Kluepfel D.A."/>
        </authorList>
    </citation>
    <scope>NUCLEOTIDE SEQUENCE [LARGE SCALE GENOMIC DNA]</scope>
    <source>
        <strain evidence="1 2">186</strain>
    </source>
</reference>
<dbReference type="Gene3D" id="3.10.450.530">
    <property type="entry name" value="Ribonuclease toxin, BrnT, of type II toxin-antitoxin system"/>
    <property type="match status" value="1"/>
</dbReference>
<dbReference type="RefSeq" id="WP_099086224.1">
    <property type="nucleotide sequence ID" value="NZ_CP029044.1"/>
</dbReference>